<reference evidence="1 2" key="1">
    <citation type="journal article" date="2017" name="Front. Microbiol.">
        <title>Comparative Genomic Analysis of the Class Epsilonproteobacteria and Proposed Reclassification to Epsilonbacteraeota (phyl. nov.).</title>
        <authorList>
            <person name="Waite D.W."/>
            <person name="Vanwonterghem I."/>
            <person name="Rinke C."/>
            <person name="Parks D.H."/>
            <person name="Zhang Y."/>
            <person name="Takai K."/>
            <person name="Sievert S.M."/>
            <person name="Simon J."/>
            <person name="Campbell B.J."/>
            <person name="Hanson T.E."/>
            <person name="Woyke T."/>
            <person name="Klotz M.G."/>
            <person name="Hugenholtz P."/>
        </authorList>
    </citation>
    <scope>NUCLEOTIDE SEQUENCE [LARGE SCALE GENOMIC DNA]</scope>
    <source>
        <strain evidence="1">UBA12443</strain>
    </source>
</reference>
<evidence type="ECO:0000313" key="2">
    <source>
        <dbReference type="Proteomes" id="UP000228859"/>
    </source>
</evidence>
<dbReference type="Proteomes" id="UP000228859">
    <property type="component" value="Unassembled WGS sequence"/>
</dbReference>
<accession>A0A2D3WL43</accession>
<proteinExistence type="predicted"/>
<organism evidence="1 2">
    <name type="scientific">Sulfuricurvum kujiense</name>
    <dbReference type="NCBI Taxonomy" id="148813"/>
    <lineage>
        <taxon>Bacteria</taxon>
        <taxon>Pseudomonadati</taxon>
        <taxon>Campylobacterota</taxon>
        <taxon>Epsilonproteobacteria</taxon>
        <taxon>Campylobacterales</taxon>
        <taxon>Sulfurimonadaceae</taxon>
        <taxon>Sulfuricurvum</taxon>
    </lineage>
</organism>
<evidence type="ECO:0000313" key="1">
    <source>
        <dbReference type="EMBL" id="DAB39016.1"/>
    </source>
</evidence>
<sequence>MIFAECENREIIPAIQTLEPRAMQKCKKSRECSWIAVCSFATFRLNRKVESYFEMWGEGRGEKVACPLFT</sequence>
<dbReference type="AlphaFoldDB" id="A0A2D3WL43"/>
<comment type="caution">
    <text evidence="1">The sequence shown here is derived from an EMBL/GenBank/DDBJ whole genome shotgun (WGS) entry which is preliminary data.</text>
</comment>
<protein>
    <submittedName>
        <fullName evidence="1">Uncharacterized protein</fullName>
    </submittedName>
</protein>
<gene>
    <name evidence="1" type="ORF">CFH83_02900</name>
</gene>
<name>A0A2D3WL43_9BACT</name>
<dbReference type="EMBL" id="DLUI01000046">
    <property type="protein sequence ID" value="DAB39016.1"/>
    <property type="molecule type" value="Genomic_DNA"/>
</dbReference>